<protein>
    <submittedName>
        <fullName evidence="1">Uncharacterized protein</fullName>
    </submittedName>
</protein>
<dbReference type="Proteomes" id="UP000305948">
    <property type="component" value="Unassembled WGS sequence"/>
</dbReference>
<evidence type="ECO:0000313" key="2">
    <source>
        <dbReference type="Proteomes" id="UP000305948"/>
    </source>
</evidence>
<sequence length="124" mass="13671">MFVENLHVYPPPVIPPPPSPGPVPAPAMGPPAALRLKSPPLPMYECVPVRYVPPPKHLQHRMSKIMSKMPTIIYWTSDQASRHNLYQGRIRTVTITPRTIETTATTPVTTAVIAAAMVEIMIPC</sequence>
<reference evidence="1 2" key="1">
    <citation type="journal article" date="2019" name="Nat. Ecol. Evol.">
        <title>Megaphylogeny resolves global patterns of mushroom evolution.</title>
        <authorList>
            <person name="Varga T."/>
            <person name="Krizsan K."/>
            <person name="Foldi C."/>
            <person name="Dima B."/>
            <person name="Sanchez-Garcia M."/>
            <person name="Sanchez-Ramirez S."/>
            <person name="Szollosi G.J."/>
            <person name="Szarkandi J.G."/>
            <person name="Papp V."/>
            <person name="Albert L."/>
            <person name="Andreopoulos W."/>
            <person name="Angelini C."/>
            <person name="Antonin V."/>
            <person name="Barry K.W."/>
            <person name="Bougher N.L."/>
            <person name="Buchanan P."/>
            <person name="Buyck B."/>
            <person name="Bense V."/>
            <person name="Catcheside P."/>
            <person name="Chovatia M."/>
            <person name="Cooper J."/>
            <person name="Damon W."/>
            <person name="Desjardin D."/>
            <person name="Finy P."/>
            <person name="Geml J."/>
            <person name="Haridas S."/>
            <person name="Hughes K."/>
            <person name="Justo A."/>
            <person name="Karasinski D."/>
            <person name="Kautmanova I."/>
            <person name="Kiss B."/>
            <person name="Kocsube S."/>
            <person name="Kotiranta H."/>
            <person name="LaButti K.M."/>
            <person name="Lechner B.E."/>
            <person name="Liimatainen K."/>
            <person name="Lipzen A."/>
            <person name="Lukacs Z."/>
            <person name="Mihaltcheva S."/>
            <person name="Morgado L.N."/>
            <person name="Niskanen T."/>
            <person name="Noordeloos M.E."/>
            <person name="Ohm R.A."/>
            <person name="Ortiz-Santana B."/>
            <person name="Ovrebo C."/>
            <person name="Racz N."/>
            <person name="Riley R."/>
            <person name="Savchenko A."/>
            <person name="Shiryaev A."/>
            <person name="Soop K."/>
            <person name="Spirin V."/>
            <person name="Szebenyi C."/>
            <person name="Tomsovsky M."/>
            <person name="Tulloss R.E."/>
            <person name="Uehling J."/>
            <person name="Grigoriev I.V."/>
            <person name="Vagvolgyi C."/>
            <person name="Papp T."/>
            <person name="Martin F.M."/>
            <person name="Miettinen O."/>
            <person name="Hibbett D.S."/>
            <person name="Nagy L.G."/>
        </authorList>
    </citation>
    <scope>NUCLEOTIDE SEQUENCE [LARGE SCALE GENOMIC DNA]</scope>
    <source>
        <strain evidence="1 2">OMC1185</strain>
    </source>
</reference>
<accession>A0A5C3MWG2</accession>
<gene>
    <name evidence="1" type="ORF">OE88DRAFT_1661998</name>
</gene>
<evidence type="ECO:0000313" key="1">
    <source>
        <dbReference type="EMBL" id="TFK49520.1"/>
    </source>
</evidence>
<dbReference type="AlphaFoldDB" id="A0A5C3MWG2"/>
<organism evidence="1 2">
    <name type="scientific">Heliocybe sulcata</name>
    <dbReference type="NCBI Taxonomy" id="5364"/>
    <lineage>
        <taxon>Eukaryota</taxon>
        <taxon>Fungi</taxon>
        <taxon>Dikarya</taxon>
        <taxon>Basidiomycota</taxon>
        <taxon>Agaricomycotina</taxon>
        <taxon>Agaricomycetes</taxon>
        <taxon>Gloeophyllales</taxon>
        <taxon>Gloeophyllaceae</taxon>
        <taxon>Heliocybe</taxon>
    </lineage>
</organism>
<name>A0A5C3MWG2_9AGAM</name>
<dbReference type="EMBL" id="ML213515">
    <property type="protein sequence ID" value="TFK49520.1"/>
    <property type="molecule type" value="Genomic_DNA"/>
</dbReference>
<proteinExistence type="predicted"/>
<keyword evidence="2" id="KW-1185">Reference proteome</keyword>